<reference evidence="2" key="1">
    <citation type="submission" date="2022-06" db="EMBL/GenBank/DDBJ databases">
        <authorList>
            <person name="Ping M."/>
        </authorList>
    </citation>
    <scope>NUCLEOTIDE SEQUENCE</scope>
    <source>
        <strain evidence="2">JCM11759T</strain>
    </source>
</reference>
<feature type="domain" description="Carrier" evidence="1">
    <location>
        <begin position="10"/>
        <end position="85"/>
    </location>
</feature>
<evidence type="ECO:0000259" key="1">
    <source>
        <dbReference type="PROSITE" id="PS50075"/>
    </source>
</evidence>
<dbReference type="EMBL" id="CP099837">
    <property type="protein sequence ID" value="USY20882.1"/>
    <property type="molecule type" value="Genomic_DNA"/>
</dbReference>
<dbReference type="InterPro" id="IPR036736">
    <property type="entry name" value="ACP-like_sf"/>
</dbReference>
<dbReference type="RefSeq" id="WP_254419907.1">
    <property type="nucleotide sequence ID" value="NZ_BAAAJB010000049.1"/>
</dbReference>
<accession>A0ABY5D962</accession>
<evidence type="ECO:0000313" key="3">
    <source>
        <dbReference type="Proteomes" id="UP001055940"/>
    </source>
</evidence>
<gene>
    <name evidence="2" type="ORF">NE857_04295</name>
</gene>
<dbReference type="SUPFAM" id="SSF47336">
    <property type="entry name" value="ACP-like"/>
    <property type="match status" value="1"/>
</dbReference>
<evidence type="ECO:0000313" key="2">
    <source>
        <dbReference type="EMBL" id="USY20882.1"/>
    </source>
</evidence>
<dbReference type="Proteomes" id="UP001055940">
    <property type="component" value="Chromosome"/>
</dbReference>
<keyword evidence="3" id="KW-1185">Reference proteome</keyword>
<organism evidence="2 3">
    <name type="scientific">Nocardiopsis exhalans</name>
    <dbReference type="NCBI Taxonomy" id="163604"/>
    <lineage>
        <taxon>Bacteria</taxon>
        <taxon>Bacillati</taxon>
        <taxon>Actinomycetota</taxon>
        <taxon>Actinomycetes</taxon>
        <taxon>Streptosporangiales</taxon>
        <taxon>Nocardiopsidaceae</taxon>
        <taxon>Nocardiopsis</taxon>
    </lineage>
</organism>
<dbReference type="Pfam" id="PF00550">
    <property type="entry name" value="PP-binding"/>
    <property type="match status" value="1"/>
</dbReference>
<dbReference type="Gene3D" id="1.10.1200.10">
    <property type="entry name" value="ACP-like"/>
    <property type="match status" value="1"/>
</dbReference>
<protein>
    <submittedName>
        <fullName evidence="2">Phosphopantetheine-binding protein</fullName>
    </submittedName>
</protein>
<sequence>MPLAQGGDQDLVGVGAGQVVDVWRDLLGSPPRGASSDFFASGGDSLLAFRFVSALRERHGIALDLKGFMEDSRFGSLVERCAPHG</sequence>
<name>A0ABY5D962_9ACTN</name>
<dbReference type="PROSITE" id="PS50075">
    <property type="entry name" value="CARRIER"/>
    <property type="match status" value="1"/>
</dbReference>
<proteinExistence type="predicted"/>
<dbReference type="InterPro" id="IPR009081">
    <property type="entry name" value="PP-bd_ACP"/>
</dbReference>